<protein>
    <recommendedName>
        <fullName evidence="3">DDE Tnp4 domain-containing protein</fullName>
    </recommendedName>
</protein>
<sequence>MLMGVVTWYHNNYFVKEPTYNWELEWRSFLNHLYRGAEKDCIEQLRLSNSAFFKLCRILQERKCVGALDRTHIPVTVSLEDRPKYCNRKGDVSTIVLATCGPDLRFIYALPGWEGSVGDSRVLRDALFPSCNFHFLKFGILKKRWSILRTPSFFDIKTQIRNINACFVLYNFIRDEQQIDQL</sequence>
<dbReference type="PANTHER" id="PTHR22930:SF281">
    <property type="entry name" value="NUCLEASE"/>
    <property type="match status" value="1"/>
</dbReference>
<organism evidence="1 2">
    <name type="scientific">Cajanus cajan</name>
    <name type="common">Pigeon pea</name>
    <name type="synonym">Cajanus indicus</name>
    <dbReference type="NCBI Taxonomy" id="3821"/>
    <lineage>
        <taxon>Eukaryota</taxon>
        <taxon>Viridiplantae</taxon>
        <taxon>Streptophyta</taxon>
        <taxon>Embryophyta</taxon>
        <taxon>Tracheophyta</taxon>
        <taxon>Spermatophyta</taxon>
        <taxon>Magnoliopsida</taxon>
        <taxon>eudicotyledons</taxon>
        <taxon>Gunneridae</taxon>
        <taxon>Pentapetalae</taxon>
        <taxon>rosids</taxon>
        <taxon>fabids</taxon>
        <taxon>Fabales</taxon>
        <taxon>Fabaceae</taxon>
        <taxon>Papilionoideae</taxon>
        <taxon>50 kb inversion clade</taxon>
        <taxon>NPAAA clade</taxon>
        <taxon>indigoferoid/millettioid clade</taxon>
        <taxon>Phaseoleae</taxon>
        <taxon>Cajanus</taxon>
    </lineage>
</organism>
<dbReference type="STRING" id="3821.A0A151RM09"/>
<dbReference type="AlphaFoldDB" id="A0A151RM09"/>
<keyword evidence="2" id="KW-1185">Reference proteome</keyword>
<dbReference type="Gramene" id="C.cajan_35656.t">
    <property type="protein sequence ID" value="C.cajan_35656.t"/>
    <property type="gene ID" value="C.cajan_35656"/>
</dbReference>
<dbReference type="EMBL" id="KQ483661">
    <property type="protein sequence ID" value="KYP43589.1"/>
    <property type="molecule type" value="Genomic_DNA"/>
</dbReference>
<evidence type="ECO:0008006" key="3">
    <source>
        <dbReference type="Google" id="ProtNLM"/>
    </source>
</evidence>
<gene>
    <name evidence="1" type="ORF">KK1_034967</name>
</gene>
<evidence type="ECO:0000313" key="1">
    <source>
        <dbReference type="EMBL" id="KYP43589.1"/>
    </source>
</evidence>
<dbReference type="Proteomes" id="UP000075243">
    <property type="component" value="Unassembled WGS sequence"/>
</dbReference>
<dbReference type="InterPro" id="IPR045249">
    <property type="entry name" value="HARBI1-like"/>
</dbReference>
<name>A0A151RM09_CAJCA</name>
<accession>A0A151RM09</accession>
<proteinExistence type="predicted"/>
<evidence type="ECO:0000313" key="2">
    <source>
        <dbReference type="Proteomes" id="UP000075243"/>
    </source>
</evidence>
<dbReference type="PANTHER" id="PTHR22930">
    <property type="match status" value="1"/>
</dbReference>
<reference evidence="1" key="1">
    <citation type="journal article" date="2012" name="Nat. Biotechnol.">
        <title>Draft genome sequence of pigeonpea (Cajanus cajan), an orphan legume crop of resource-poor farmers.</title>
        <authorList>
            <person name="Varshney R.K."/>
            <person name="Chen W."/>
            <person name="Li Y."/>
            <person name="Bharti A.K."/>
            <person name="Saxena R.K."/>
            <person name="Schlueter J.A."/>
            <person name="Donoghue M.T."/>
            <person name="Azam S."/>
            <person name="Fan G."/>
            <person name="Whaley A.M."/>
            <person name="Farmer A.D."/>
            <person name="Sheridan J."/>
            <person name="Iwata A."/>
            <person name="Tuteja R."/>
            <person name="Penmetsa R.V."/>
            <person name="Wu W."/>
            <person name="Upadhyaya H.D."/>
            <person name="Yang S.P."/>
            <person name="Shah T."/>
            <person name="Saxena K.B."/>
            <person name="Michael T."/>
            <person name="McCombie W.R."/>
            <person name="Yang B."/>
            <person name="Zhang G."/>
            <person name="Yang H."/>
            <person name="Wang J."/>
            <person name="Spillane C."/>
            <person name="Cook D.R."/>
            <person name="May G.D."/>
            <person name="Xu X."/>
            <person name="Jackson S.A."/>
        </authorList>
    </citation>
    <scope>NUCLEOTIDE SEQUENCE [LARGE SCALE GENOMIC DNA]</scope>
</reference>